<evidence type="ECO:0000313" key="1">
    <source>
        <dbReference type="EMBL" id="KAF7552230.1"/>
    </source>
</evidence>
<dbReference type="EMBL" id="JAANBB010000064">
    <property type="protein sequence ID" value="KAF7552230.1"/>
    <property type="molecule type" value="Genomic_DNA"/>
</dbReference>
<name>A0A9P5LCM1_9HYPO</name>
<reference evidence="1" key="1">
    <citation type="submission" date="2020-03" db="EMBL/GenBank/DDBJ databases">
        <title>Draft Genome Sequence of Cylindrodendrum hubeiense.</title>
        <authorList>
            <person name="Buettner E."/>
            <person name="Kellner H."/>
        </authorList>
    </citation>
    <scope>NUCLEOTIDE SEQUENCE</scope>
    <source>
        <strain evidence="1">IHI 201604</strain>
    </source>
</reference>
<comment type="caution">
    <text evidence="1">The sequence shown here is derived from an EMBL/GenBank/DDBJ whole genome shotgun (WGS) entry which is preliminary data.</text>
</comment>
<keyword evidence="2" id="KW-1185">Reference proteome</keyword>
<dbReference type="PANTHER" id="PTHR35186:SF4">
    <property type="entry name" value="PRION-INHIBITION AND PROPAGATION HELO DOMAIN-CONTAINING PROTEIN"/>
    <property type="match status" value="1"/>
</dbReference>
<dbReference type="Proteomes" id="UP000722485">
    <property type="component" value="Unassembled WGS sequence"/>
</dbReference>
<dbReference type="AlphaFoldDB" id="A0A9P5LCM1"/>
<dbReference type="PANTHER" id="PTHR35186">
    <property type="entry name" value="ANK_REP_REGION DOMAIN-CONTAINING PROTEIN"/>
    <property type="match status" value="1"/>
</dbReference>
<organism evidence="1 2">
    <name type="scientific">Cylindrodendrum hubeiense</name>
    <dbReference type="NCBI Taxonomy" id="595255"/>
    <lineage>
        <taxon>Eukaryota</taxon>
        <taxon>Fungi</taxon>
        <taxon>Dikarya</taxon>
        <taxon>Ascomycota</taxon>
        <taxon>Pezizomycotina</taxon>
        <taxon>Sordariomycetes</taxon>
        <taxon>Hypocreomycetidae</taxon>
        <taxon>Hypocreales</taxon>
        <taxon>Nectriaceae</taxon>
        <taxon>Cylindrodendrum</taxon>
    </lineage>
</organism>
<protein>
    <submittedName>
        <fullName evidence="1">Uncharacterized protein</fullName>
    </submittedName>
</protein>
<dbReference type="OrthoDB" id="5331891at2759"/>
<gene>
    <name evidence="1" type="ORF">G7Z17_g4474</name>
</gene>
<sequence length="419" mass="47718">MAELALGILGVVPMALKSYQVLASKLKTFRHCSSIVQRMYKMLRVQRRVFENECQLLLRGCLYDDSTAQLMIADPDHRDWGKRSWDDNLRASLKENYDDCVELVQSILEIIRQLESDLDCFETVKTEQKKDERLKDTWKRVSNGLKMTFNKTEYETGLDDLRTTNSDLQNLREQIYQLQKPCHIDDKAEENYRHQFFSPSKSFCQGIHSSTIELGNSIPMDIILLESSSDAFSTVDKLKMARALVSAVLKFHATPWLGEIWRLQDLSFLHQGGQDLTLALPTLHVGVEFGQKSVRRIGLDSNVEDVQMASSSSNLWEMNEDELLYCGIDNVALHCLGVALLQIDRLKKFEPEDVLGVRRVGRVGSTLGPRYQEITQKCLRCDFGYGTDLGKTQLQKAVYESVIGALESMISTLSIDDDL</sequence>
<evidence type="ECO:0000313" key="2">
    <source>
        <dbReference type="Proteomes" id="UP000722485"/>
    </source>
</evidence>
<accession>A0A9P5LCM1</accession>
<proteinExistence type="predicted"/>